<reference evidence="7" key="1">
    <citation type="submission" date="2020-05" db="EMBL/GenBank/DDBJ databases">
        <authorList>
            <person name="Chiriac C."/>
            <person name="Salcher M."/>
            <person name="Ghai R."/>
            <person name="Kavagutti S V."/>
        </authorList>
    </citation>
    <scope>NUCLEOTIDE SEQUENCE</scope>
</reference>
<feature type="transmembrane region" description="Helical" evidence="5">
    <location>
        <begin position="270"/>
        <end position="288"/>
    </location>
</feature>
<keyword evidence="2 5" id="KW-0812">Transmembrane</keyword>
<feature type="transmembrane region" description="Helical" evidence="5">
    <location>
        <begin position="155"/>
        <end position="173"/>
    </location>
</feature>
<protein>
    <submittedName>
        <fullName evidence="7">Unannotated protein</fullName>
    </submittedName>
</protein>
<dbReference type="Pfam" id="PF14378">
    <property type="entry name" value="PAP2_3"/>
    <property type="match status" value="1"/>
</dbReference>
<feature type="transmembrane region" description="Helical" evidence="5">
    <location>
        <begin position="222"/>
        <end position="240"/>
    </location>
</feature>
<dbReference type="PANTHER" id="PTHR31310:SF7">
    <property type="entry name" value="PA-PHOSPHATASE RELATED-FAMILY PROTEIN DDB_G0268928"/>
    <property type="match status" value="1"/>
</dbReference>
<comment type="subcellular location">
    <subcellularLocation>
        <location evidence="1">Membrane</location>
        <topology evidence="1">Multi-pass membrane protein</topology>
    </subcellularLocation>
</comment>
<organism evidence="7">
    <name type="scientific">freshwater metagenome</name>
    <dbReference type="NCBI Taxonomy" id="449393"/>
    <lineage>
        <taxon>unclassified sequences</taxon>
        <taxon>metagenomes</taxon>
        <taxon>ecological metagenomes</taxon>
    </lineage>
</organism>
<evidence type="ECO:0000313" key="7">
    <source>
        <dbReference type="EMBL" id="CAB4564512.1"/>
    </source>
</evidence>
<evidence type="ECO:0000256" key="3">
    <source>
        <dbReference type="ARBA" id="ARBA00022989"/>
    </source>
</evidence>
<dbReference type="InterPro" id="IPR052185">
    <property type="entry name" value="IPC_Synthase-Related"/>
</dbReference>
<dbReference type="EMBL" id="CAEZTS010000001">
    <property type="protein sequence ID" value="CAB4564512.1"/>
    <property type="molecule type" value="Genomic_DNA"/>
</dbReference>
<proteinExistence type="predicted"/>
<evidence type="ECO:0000256" key="2">
    <source>
        <dbReference type="ARBA" id="ARBA00022692"/>
    </source>
</evidence>
<feature type="domain" description="Inositolphosphotransferase Aur1/Ipt1" evidence="6">
    <location>
        <begin position="99"/>
        <end position="286"/>
    </location>
</feature>
<dbReference type="InterPro" id="IPR036938">
    <property type="entry name" value="PAP2/HPO_sf"/>
</dbReference>
<dbReference type="CDD" id="cd03386">
    <property type="entry name" value="PAP2_Aur1_like"/>
    <property type="match status" value="1"/>
</dbReference>
<feature type="transmembrane region" description="Helical" evidence="5">
    <location>
        <begin position="57"/>
        <end position="74"/>
    </location>
</feature>
<sequence length="310" mass="35463">MTLKNVRIIALALYGLIFVWSFQANGIPVARLAVLGWVGGAFLVGNIGKPFAKQRQMVVDLVFYAAMWLSYDYSRGVADTFGFPLQVEAPRNIDRALFLGTDPNAWMQRHFLEASVRWYDVLGSLVYFTHFFVPVATSVYLWMRYRDEWLRYIRRFATVLFAGVLTYVVLPTAPPWMAASEKYPYRIMEPLARPTGRGWSELGLETVNSVLLKGQQWANPTAAIPSLHAAFALFVVVFFWHRMPNRWWRGVSLSFPFAMGLTLVYFGEHYVTDIVAGWLYVGGSFWFWGRWEARRASRIVTPSPSETGVA</sequence>
<dbReference type="InterPro" id="IPR026841">
    <property type="entry name" value="Aur1/Ipt1"/>
</dbReference>
<dbReference type="AlphaFoldDB" id="A0A6J6DK00"/>
<evidence type="ECO:0000259" key="6">
    <source>
        <dbReference type="Pfam" id="PF14378"/>
    </source>
</evidence>
<name>A0A6J6DK00_9ZZZZ</name>
<accession>A0A6J6DK00</accession>
<dbReference type="Gene3D" id="1.20.144.10">
    <property type="entry name" value="Phosphatidic acid phosphatase type 2/haloperoxidase"/>
    <property type="match status" value="1"/>
</dbReference>
<evidence type="ECO:0000256" key="5">
    <source>
        <dbReference type="SAM" id="Phobius"/>
    </source>
</evidence>
<keyword evidence="4 5" id="KW-0472">Membrane</keyword>
<evidence type="ECO:0000256" key="4">
    <source>
        <dbReference type="ARBA" id="ARBA00023136"/>
    </source>
</evidence>
<gene>
    <name evidence="7" type="ORF">UFOPK1722_00010</name>
</gene>
<feature type="transmembrane region" description="Helical" evidence="5">
    <location>
        <begin position="34"/>
        <end position="52"/>
    </location>
</feature>
<keyword evidence="3 5" id="KW-1133">Transmembrane helix</keyword>
<feature type="transmembrane region" description="Helical" evidence="5">
    <location>
        <begin position="125"/>
        <end position="143"/>
    </location>
</feature>
<dbReference type="GO" id="GO:0016020">
    <property type="term" value="C:membrane"/>
    <property type="evidence" value="ECO:0007669"/>
    <property type="project" value="UniProtKB-SubCell"/>
</dbReference>
<evidence type="ECO:0000256" key="1">
    <source>
        <dbReference type="ARBA" id="ARBA00004141"/>
    </source>
</evidence>
<dbReference type="SUPFAM" id="SSF48317">
    <property type="entry name" value="Acid phosphatase/Vanadium-dependent haloperoxidase"/>
    <property type="match status" value="1"/>
</dbReference>
<feature type="transmembrane region" description="Helical" evidence="5">
    <location>
        <begin position="247"/>
        <end position="264"/>
    </location>
</feature>
<dbReference type="PANTHER" id="PTHR31310">
    <property type="match status" value="1"/>
</dbReference>